<dbReference type="Pfam" id="PF02517">
    <property type="entry name" value="Rce1-like"/>
    <property type="match status" value="1"/>
</dbReference>
<dbReference type="Proteomes" id="UP000239494">
    <property type="component" value="Unassembled WGS sequence"/>
</dbReference>
<dbReference type="AlphaFoldDB" id="A0A2T0T234"/>
<feature type="domain" description="CAAX prenyl protease 2/Lysostaphin resistance protein A-like" evidence="2">
    <location>
        <begin position="127"/>
        <end position="224"/>
    </location>
</feature>
<evidence type="ECO:0000313" key="3">
    <source>
        <dbReference type="EMBL" id="PRY39699.1"/>
    </source>
</evidence>
<sequence length="291" mass="29708">MIESALSRARRRLRSTAGVRPAWRFPVLLVMTVAVMVVAQQFVVALGDLGVVDLVVGVVVAAVSLLLYAGLCGLVEGRRPVAELPRDRALSGLLLGSALGAAAFLATMLLILVFGGWHVTAGDPRRFLATLGVMACVAVTEEVVFRGVVFRFAEDRFGTWPALAVSSVVFGAAHLAGTSEAGVGATLWGATAIALQGGILLTAAHVATGALWLPIGVHFAWNVVEAGFGTAVSGKTSEFGGLVHTALSGSPVLTGGSFGPEAGVAGILSCLVAAAFLLRSAVRGGRVKRAG</sequence>
<feature type="transmembrane region" description="Helical" evidence="1">
    <location>
        <begin position="92"/>
        <end position="115"/>
    </location>
</feature>
<evidence type="ECO:0000256" key="1">
    <source>
        <dbReference type="SAM" id="Phobius"/>
    </source>
</evidence>
<keyword evidence="1" id="KW-0472">Membrane</keyword>
<dbReference type="GO" id="GO:0080120">
    <property type="term" value="P:CAAX-box protein maturation"/>
    <property type="evidence" value="ECO:0007669"/>
    <property type="project" value="UniProtKB-ARBA"/>
</dbReference>
<evidence type="ECO:0000313" key="4">
    <source>
        <dbReference type="Proteomes" id="UP000239494"/>
    </source>
</evidence>
<feature type="transmembrane region" description="Helical" evidence="1">
    <location>
        <begin position="49"/>
        <end position="71"/>
    </location>
</feature>
<dbReference type="InterPro" id="IPR003675">
    <property type="entry name" value="Rce1/LyrA-like_dom"/>
</dbReference>
<comment type="caution">
    <text evidence="3">The sequence shown here is derived from an EMBL/GenBank/DDBJ whole genome shotgun (WGS) entry which is preliminary data.</text>
</comment>
<keyword evidence="1" id="KW-0812">Transmembrane</keyword>
<evidence type="ECO:0000259" key="2">
    <source>
        <dbReference type="Pfam" id="PF02517"/>
    </source>
</evidence>
<keyword evidence="1" id="KW-1133">Transmembrane helix</keyword>
<dbReference type="GO" id="GO:0004175">
    <property type="term" value="F:endopeptidase activity"/>
    <property type="evidence" value="ECO:0007669"/>
    <property type="project" value="UniProtKB-ARBA"/>
</dbReference>
<reference evidence="3 4" key="1">
    <citation type="submission" date="2018-03" db="EMBL/GenBank/DDBJ databases">
        <title>Genomic Encyclopedia of Archaeal and Bacterial Type Strains, Phase II (KMG-II): from individual species to whole genera.</title>
        <authorList>
            <person name="Goeker M."/>
        </authorList>
    </citation>
    <scope>NUCLEOTIDE SEQUENCE [LARGE SCALE GENOMIC DNA]</scope>
    <source>
        <strain evidence="3 4">DSM 44720</strain>
    </source>
</reference>
<dbReference type="RefSeq" id="WP_245886910.1">
    <property type="nucleotide sequence ID" value="NZ_PVTF01000007.1"/>
</dbReference>
<keyword evidence="4" id="KW-1185">Reference proteome</keyword>
<name>A0A2T0T234_9PSEU</name>
<dbReference type="EMBL" id="PVTF01000007">
    <property type="protein sequence ID" value="PRY39699.1"/>
    <property type="molecule type" value="Genomic_DNA"/>
</dbReference>
<feature type="transmembrane region" description="Helical" evidence="1">
    <location>
        <begin position="21"/>
        <end position="43"/>
    </location>
</feature>
<accession>A0A2T0T234</accession>
<feature type="transmembrane region" description="Helical" evidence="1">
    <location>
        <begin position="127"/>
        <end position="145"/>
    </location>
</feature>
<organism evidence="3 4">
    <name type="scientific">Umezawaea tangerina</name>
    <dbReference type="NCBI Taxonomy" id="84725"/>
    <lineage>
        <taxon>Bacteria</taxon>
        <taxon>Bacillati</taxon>
        <taxon>Actinomycetota</taxon>
        <taxon>Actinomycetes</taxon>
        <taxon>Pseudonocardiales</taxon>
        <taxon>Pseudonocardiaceae</taxon>
        <taxon>Umezawaea</taxon>
    </lineage>
</organism>
<dbReference type="PANTHER" id="PTHR39430">
    <property type="entry name" value="MEMBRANE-ASSOCIATED PROTEASE-RELATED"/>
    <property type="match status" value="1"/>
</dbReference>
<protein>
    <recommendedName>
        <fullName evidence="2">CAAX prenyl protease 2/Lysostaphin resistance protein A-like domain-containing protein</fullName>
    </recommendedName>
</protein>
<proteinExistence type="predicted"/>
<gene>
    <name evidence="3" type="ORF">CLV43_107286</name>
</gene>
<feature type="transmembrane region" description="Helical" evidence="1">
    <location>
        <begin position="262"/>
        <end position="282"/>
    </location>
</feature>
<feature type="transmembrane region" description="Helical" evidence="1">
    <location>
        <begin position="157"/>
        <end position="177"/>
    </location>
</feature>
<dbReference type="PANTHER" id="PTHR39430:SF1">
    <property type="entry name" value="PROTEASE"/>
    <property type="match status" value="1"/>
</dbReference>